<dbReference type="PANTHER" id="PTHR43761">
    <property type="entry name" value="D-ISOMER SPECIFIC 2-HYDROXYACID DEHYDROGENASE FAMILY PROTEIN (AFU_ORTHOLOGUE AFUA_1G13630)"/>
    <property type="match status" value="1"/>
</dbReference>
<feature type="domain" description="D-isomer specific 2-hydroxyacid dehydrogenase NAD-binding" evidence="6">
    <location>
        <begin position="112"/>
        <end position="283"/>
    </location>
</feature>
<dbReference type="EMBL" id="JAHQCW010000020">
    <property type="protein sequence ID" value="MBU9737405.1"/>
    <property type="molecule type" value="Genomic_DNA"/>
</dbReference>
<dbReference type="RefSeq" id="WP_238721967.1">
    <property type="nucleotide sequence ID" value="NZ_JAHQCW010000020.1"/>
</dbReference>
<dbReference type="CDD" id="cd12161">
    <property type="entry name" value="GDH_like_1"/>
    <property type="match status" value="1"/>
</dbReference>
<dbReference type="InterPro" id="IPR006140">
    <property type="entry name" value="D-isomer_DH_NAD-bd"/>
</dbReference>
<evidence type="ECO:0000256" key="3">
    <source>
        <dbReference type="ARBA" id="ARBA00023027"/>
    </source>
</evidence>
<dbReference type="PROSITE" id="PS00671">
    <property type="entry name" value="D_2_HYDROXYACID_DH_3"/>
    <property type="match status" value="1"/>
</dbReference>
<evidence type="ECO:0000256" key="4">
    <source>
        <dbReference type="RuleBase" id="RU003719"/>
    </source>
</evidence>
<dbReference type="Gene3D" id="3.40.50.720">
    <property type="entry name" value="NAD(P)-binding Rossmann-like Domain"/>
    <property type="match status" value="2"/>
</dbReference>
<evidence type="ECO:0000313" key="7">
    <source>
        <dbReference type="EMBL" id="MBU9737405.1"/>
    </source>
</evidence>
<dbReference type="SUPFAM" id="SSF51735">
    <property type="entry name" value="NAD(P)-binding Rossmann-fold domains"/>
    <property type="match status" value="1"/>
</dbReference>
<comment type="similarity">
    <text evidence="1 4">Belongs to the D-isomer specific 2-hydroxyacid dehydrogenase family.</text>
</comment>
<dbReference type="GO" id="GO:0016616">
    <property type="term" value="F:oxidoreductase activity, acting on the CH-OH group of donors, NAD or NADP as acceptor"/>
    <property type="evidence" value="ECO:0007669"/>
    <property type="project" value="InterPro"/>
</dbReference>
<evidence type="ECO:0000313" key="8">
    <source>
        <dbReference type="Proteomes" id="UP000712157"/>
    </source>
</evidence>
<dbReference type="PROSITE" id="PS00670">
    <property type="entry name" value="D_2_HYDROXYACID_DH_2"/>
    <property type="match status" value="1"/>
</dbReference>
<dbReference type="InterPro" id="IPR036291">
    <property type="entry name" value="NAD(P)-bd_dom_sf"/>
</dbReference>
<keyword evidence="3" id="KW-0520">NAD</keyword>
<reference evidence="7" key="1">
    <citation type="submission" date="2021-06" db="EMBL/GenBank/DDBJ databases">
        <title>Description of novel taxa of the family Lachnospiraceae.</title>
        <authorList>
            <person name="Chaplin A.V."/>
            <person name="Sokolova S.R."/>
            <person name="Pikina A.P."/>
            <person name="Korzhanova M."/>
            <person name="Belova V."/>
            <person name="Korostin D."/>
            <person name="Efimov B.A."/>
        </authorList>
    </citation>
    <scope>NUCLEOTIDE SEQUENCE</scope>
    <source>
        <strain evidence="7">ASD5720</strain>
    </source>
</reference>
<accession>A0A949JY87</accession>
<evidence type="ECO:0000259" key="5">
    <source>
        <dbReference type="Pfam" id="PF00389"/>
    </source>
</evidence>
<keyword evidence="2 4" id="KW-0560">Oxidoreductase</keyword>
<evidence type="ECO:0000256" key="1">
    <source>
        <dbReference type="ARBA" id="ARBA00005854"/>
    </source>
</evidence>
<comment type="caution">
    <text evidence="7">The sequence shown here is derived from an EMBL/GenBank/DDBJ whole genome shotgun (WGS) entry which is preliminary data.</text>
</comment>
<proteinExistence type="inferred from homology"/>
<evidence type="ECO:0000259" key="6">
    <source>
        <dbReference type="Pfam" id="PF02826"/>
    </source>
</evidence>
<dbReference type="Pfam" id="PF00389">
    <property type="entry name" value="2-Hacid_dh"/>
    <property type="match status" value="1"/>
</dbReference>
<sequence length="313" mass="33562">MKIVIAEPLGVEQDLLLNMAREALGAQAEIMYYDTRITDTAGLIERGKDAEVLVVSNLPLNREVIEGCRKLKLLSVAFTGIDHIDVEACRRQGIMICNCAGYSNCAVADLVFGLLISIYRNIPACDRAVRAGQTKDGLVGFELEGKKFGVVGTGAIGSRVIRIAQAFGCDVYAYSRTPKAIDGVTNVSLDQLLFVCDVVSLHVPLTADTKDLINRDNLKLMKPNAVLINTARGPVVNSGDLAAALSDGTIAAAGIDVFETEPPIPGNHPLLQAPNALVTPHVAFATKEALVKRAAIVFDNIRKWMDGTPVHVM</sequence>
<evidence type="ECO:0000256" key="2">
    <source>
        <dbReference type="ARBA" id="ARBA00023002"/>
    </source>
</evidence>
<protein>
    <submittedName>
        <fullName evidence="7">Hydroxyacid dehydrogenase</fullName>
    </submittedName>
</protein>
<dbReference type="Proteomes" id="UP000712157">
    <property type="component" value="Unassembled WGS sequence"/>
</dbReference>
<name>A0A949JY87_9FIRM</name>
<dbReference type="GO" id="GO:0051287">
    <property type="term" value="F:NAD binding"/>
    <property type="evidence" value="ECO:0007669"/>
    <property type="project" value="InterPro"/>
</dbReference>
<dbReference type="InterPro" id="IPR029753">
    <property type="entry name" value="D-isomer_DH_CS"/>
</dbReference>
<dbReference type="InterPro" id="IPR050418">
    <property type="entry name" value="D-iso_2-hydroxyacid_DH_PdxB"/>
</dbReference>
<dbReference type="FunFam" id="3.40.50.720:FF:000203">
    <property type="entry name" value="D-3-phosphoglycerate dehydrogenase (SerA)"/>
    <property type="match status" value="1"/>
</dbReference>
<dbReference type="InterPro" id="IPR006139">
    <property type="entry name" value="D-isomer_2_OHA_DH_cat_dom"/>
</dbReference>
<organism evidence="7 8">
    <name type="scientific">Diplocloster agilis</name>
    <dbReference type="NCBI Taxonomy" id="2850323"/>
    <lineage>
        <taxon>Bacteria</taxon>
        <taxon>Bacillati</taxon>
        <taxon>Bacillota</taxon>
        <taxon>Clostridia</taxon>
        <taxon>Lachnospirales</taxon>
        <taxon>Lachnospiraceae</taxon>
        <taxon>Diplocloster</taxon>
    </lineage>
</organism>
<keyword evidence="8" id="KW-1185">Reference proteome</keyword>
<feature type="domain" description="D-isomer specific 2-hydroxyacid dehydrogenase catalytic" evidence="5">
    <location>
        <begin position="18"/>
        <end position="309"/>
    </location>
</feature>
<dbReference type="AlphaFoldDB" id="A0A949JY87"/>
<dbReference type="SUPFAM" id="SSF52283">
    <property type="entry name" value="Formate/glycerate dehydrogenase catalytic domain-like"/>
    <property type="match status" value="1"/>
</dbReference>
<gene>
    <name evidence="7" type="ORF">KTH89_12715</name>
</gene>
<dbReference type="Pfam" id="PF02826">
    <property type="entry name" value="2-Hacid_dh_C"/>
    <property type="match status" value="1"/>
</dbReference>
<dbReference type="PANTHER" id="PTHR43761:SF1">
    <property type="entry name" value="D-ISOMER SPECIFIC 2-HYDROXYACID DEHYDROGENASE CATALYTIC DOMAIN-CONTAINING PROTEIN-RELATED"/>
    <property type="match status" value="1"/>
</dbReference>